<dbReference type="Gene3D" id="3.10.120.10">
    <property type="entry name" value="Cytochrome b5-like heme/steroid binding domain"/>
    <property type="match status" value="1"/>
</dbReference>
<dbReference type="InterPro" id="IPR000572">
    <property type="entry name" value="OxRdtase_Mopterin-bd_dom"/>
</dbReference>
<keyword evidence="15" id="KW-1015">Disulfide bond</keyword>
<accession>A0ABR3VAE4</accession>
<evidence type="ECO:0000313" key="22">
    <source>
        <dbReference type="Proteomes" id="UP001583172"/>
    </source>
</evidence>
<evidence type="ECO:0000256" key="2">
    <source>
        <dbReference type="ARBA" id="ARBA00001971"/>
    </source>
</evidence>
<feature type="region of interest" description="Disordered" evidence="18">
    <location>
        <begin position="519"/>
        <end position="540"/>
    </location>
</feature>
<evidence type="ECO:0000256" key="10">
    <source>
        <dbReference type="ARBA" id="ARBA00022723"/>
    </source>
</evidence>
<dbReference type="PROSITE" id="PS50255">
    <property type="entry name" value="CYTOCHROME_B5_2"/>
    <property type="match status" value="1"/>
</dbReference>
<dbReference type="InterPro" id="IPR022407">
    <property type="entry name" value="OxRdtase_Mopterin_BS"/>
</dbReference>
<evidence type="ECO:0000256" key="7">
    <source>
        <dbReference type="ARBA" id="ARBA00022505"/>
    </source>
</evidence>
<dbReference type="Gene3D" id="3.90.420.10">
    <property type="entry name" value="Oxidoreductase, molybdopterin-binding domain"/>
    <property type="match status" value="1"/>
</dbReference>
<dbReference type="InterPro" id="IPR008333">
    <property type="entry name" value="Cbr1-like_FAD-bd_dom"/>
</dbReference>
<dbReference type="Proteomes" id="UP001583172">
    <property type="component" value="Unassembled WGS sequence"/>
</dbReference>
<dbReference type="InterPro" id="IPR012137">
    <property type="entry name" value="Nitr_rd_NADH"/>
</dbReference>
<comment type="catalytic activity">
    <reaction evidence="16">
        <text>nitrite + NADP(+) + H2O = nitrate + NADPH + H(+)</text>
        <dbReference type="Rhea" id="RHEA:19061"/>
        <dbReference type="ChEBI" id="CHEBI:15377"/>
        <dbReference type="ChEBI" id="CHEBI:15378"/>
        <dbReference type="ChEBI" id="CHEBI:16301"/>
        <dbReference type="ChEBI" id="CHEBI:17632"/>
        <dbReference type="ChEBI" id="CHEBI:57783"/>
        <dbReference type="ChEBI" id="CHEBI:58349"/>
        <dbReference type="EC" id="1.7.1.3"/>
    </reaction>
</comment>
<keyword evidence="7" id="KW-0500">Molybdenum</keyword>
<dbReference type="InterPro" id="IPR001433">
    <property type="entry name" value="OxRdtase_FAD/NAD-bd"/>
</dbReference>
<dbReference type="InterPro" id="IPR008335">
    <property type="entry name" value="Mopterin_OxRdtase_euk"/>
</dbReference>
<dbReference type="SUPFAM" id="SSF56524">
    <property type="entry name" value="Oxidoreductase molybdopterin-binding domain"/>
    <property type="match status" value="1"/>
</dbReference>
<proteinExistence type="inferred from homology"/>
<dbReference type="Pfam" id="PF00173">
    <property type="entry name" value="Cyt-b5"/>
    <property type="match status" value="1"/>
</dbReference>
<dbReference type="PANTHER" id="PTHR19372:SF7">
    <property type="entry name" value="SULFITE OXIDASE, MITOCHONDRIAL"/>
    <property type="match status" value="1"/>
</dbReference>
<protein>
    <recommendedName>
        <fullName evidence="17">Nitrate reductase</fullName>
    </recommendedName>
</protein>
<evidence type="ECO:0000256" key="4">
    <source>
        <dbReference type="ARBA" id="ARBA00003838"/>
    </source>
</evidence>
<organism evidence="21 22">
    <name type="scientific">Humicola insolens</name>
    <name type="common">Soft-rot fungus</name>
    <dbReference type="NCBI Taxonomy" id="85995"/>
    <lineage>
        <taxon>Eukaryota</taxon>
        <taxon>Fungi</taxon>
        <taxon>Dikarya</taxon>
        <taxon>Ascomycota</taxon>
        <taxon>Pezizomycotina</taxon>
        <taxon>Sordariomycetes</taxon>
        <taxon>Sordariomycetidae</taxon>
        <taxon>Sordariales</taxon>
        <taxon>Chaetomiaceae</taxon>
        <taxon>Mycothermus</taxon>
    </lineage>
</organism>
<dbReference type="EMBL" id="JAZGSY010000220">
    <property type="protein sequence ID" value="KAL1838351.1"/>
    <property type="molecule type" value="Genomic_DNA"/>
</dbReference>
<sequence length="923" mass="101803">MDKRSFSSASLLSEAEYALQSRLPPTPPLQEYDYEKFLPSSISHSASSDHPRPYPLPPTPRDNHVLPEDLKTPDNHVPRDPRLIRLTGIHPFNVEAPLTDLFDEGFLTTKDLHYVRNHGAVPRVEDPEIPDWQLSVEGLVARPFTLSLRELMQRGGPFEQVTYPVTLVCAGNRRKEQNMVRKTKGFSWGAAGLSTSLWTGVPLRDLLARAGPLTRRGARYVCFEGADKLPNGAYATSVKLAWAMDPERGMLVAHKMNGELLPPDHGKPLRVIIPGQIGGRSVKWLRRIVVTAEPSDSWYHIYDNRVLPTMITPEESADMPDTWKDERYAIYDLNVNSAVCYPAHDERVQLDSHSGDGSSSNSSYTLRGYAYAGGGRRVTRVEVTLDRGRTWTLAEVSYPEDLYRLAAEGEELYGGRIDVAGREACFCWCFWSLEVPLAQLRDARDVMVRAMDESLALQPRDMYWSVLGMMNNPWYRVVIHKEEDGSLRFEHPTQPALMPGGWMERVKKAGGNLTDGFWGEKTADEGATGAEEGTAQGEPAKEISMVDGKVTRQITADELREHSGETDPWFVVNGQVYDGTKFLEGHPGGAASIINSAGQDVSDEFLAIHSENAKAMMPAYHIGTLSGPLTPGDSTDSSSSSSNPSEPFLHPKTWRRALLTHKHPVSHDSTIFTFTLPGGPHQPLGLPVGQHLMIRLIDPATREAIIRAYTPISSDGDATSEASQNDGTLRILIKVYPSGRMTQALASLPLGHPVEFKGPLGRFEYLGSARCKVGGEKTRTVKRFVMVCGGSGVTPVYAVLKAVAREWRRAAGEEGEGGGALPPSCLLLDGNTTEEDILLRAELDEIKQAGGERCRVVHTLSRPGEGWTGLRGRMDRGFFEREVGAPPAERDAMVLVCGPEGMEKAAKEAFLGMGWLEEDLLFF</sequence>
<dbReference type="Pfam" id="PF00174">
    <property type="entry name" value="Oxidored_molyb"/>
    <property type="match status" value="1"/>
</dbReference>
<evidence type="ECO:0000256" key="8">
    <source>
        <dbReference type="ARBA" id="ARBA00022617"/>
    </source>
</evidence>
<evidence type="ECO:0000256" key="1">
    <source>
        <dbReference type="ARBA" id="ARBA00001924"/>
    </source>
</evidence>
<dbReference type="InterPro" id="IPR036400">
    <property type="entry name" value="Cyt_B5-like_heme/steroid_sf"/>
</dbReference>
<feature type="region of interest" description="Disordered" evidence="18">
    <location>
        <begin position="20"/>
        <end position="79"/>
    </location>
</feature>
<dbReference type="SUPFAM" id="SSF81296">
    <property type="entry name" value="E set domains"/>
    <property type="match status" value="1"/>
</dbReference>
<comment type="cofactor">
    <cofactor evidence="1">
        <name>Mo-molybdopterin</name>
        <dbReference type="ChEBI" id="CHEBI:71302"/>
    </cofactor>
</comment>
<evidence type="ECO:0000256" key="17">
    <source>
        <dbReference type="PIRNR" id="PIRNR000233"/>
    </source>
</evidence>
<comment type="cofactor">
    <cofactor evidence="3">
        <name>FAD</name>
        <dbReference type="ChEBI" id="CHEBI:57692"/>
    </cofactor>
</comment>
<dbReference type="Pfam" id="PF03404">
    <property type="entry name" value="Mo-co_dimer"/>
    <property type="match status" value="1"/>
</dbReference>
<evidence type="ECO:0000256" key="12">
    <source>
        <dbReference type="ARBA" id="ARBA00023002"/>
    </source>
</evidence>
<feature type="domain" description="FAD-binding FR-type" evidence="20">
    <location>
        <begin position="652"/>
        <end position="766"/>
    </location>
</feature>
<dbReference type="InterPro" id="IPR017938">
    <property type="entry name" value="Riboflavin_synthase-like_b-brl"/>
</dbReference>
<keyword evidence="14 17" id="KW-0534">Nitrate assimilation</keyword>
<dbReference type="Pfam" id="PF00175">
    <property type="entry name" value="NAD_binding_1"/>
    <property type="match status" value="1"/>
</dbReference>
<comment type="subunit">
    <text evidence="6">Homodimer.</text>
</comment>
<keyword evidence="22" id="KW-1185">Reference proteome</keyword>
<name>A0ABR3VAE4_HUMIN</name>
<dbReference type="Gene3D" id="2.40.30.10">
    <property type="entry name" value="Translation factors"/>
    <property type="match status" value="1"/>
</dbReference>
<dbReference type="PROSITE" id="PS00559">
    <property type="entry name" value="MOLYBDOPTERIN_EUK"/>
    <property type="match status" value="1"/>
</dbReference>
<keyword evidence="8" id="KW-0349">Heme</keyword>
<dbReference type="Gene3D" id="2.60.40.650">
    <property type="match status" value="1"/>
</dbReference>
<dbReference type="InterPro" id="IPR005066">
    <property type="entry name" value="MoCF_OxRdtse_dimer"/>
</dbReference>
<evidence type="ECO:0000256" key="14">
    <source>
        <dbReference type="ARBA" id="ARBA00023063"/>
    </source>
</evidence>
<keyword evidence="12" id="KW-0560">Oxidoreductase</keyword>
<feature type="region of interest" description="Disordered" evidence="18">
    <location>
        <begin position="626"/>
        <end position="649"/>
    </location>
</feature>
<feature type="compositionally biased region" description="Low complexity" evidence="18">
    <location>
        <begin position="525"/>
        <end position="538"/>
    </location>
</feature>
<dbReference type="PRINTS" id="PR00371">
    <property type="entry name" value="FPNCR"/>
</dbReference>
<dbReference type="SUPFAM" id="SSF63380">
    <property type="entry name" value="Riboflavin synthase domain-like"/>
    <property type="match status" value="1"/>
</dbReference>
<evidence type="ECO:0000256" key="16">
    <source>
        <dbReference type="ARBA" id="ARBA00049155"/>
    </source>
</evidence>
<evidence type="ECO:0000256" key="6">
    <source>
        <dbReference type="ARBA" id="ARBA00011738"/>
    </source>
</evidence>
<evidence type="ECO:0000259" key="19">
    <source>
        <dbReference type="PROSITE" id="PS50255"/>
    </source>
</evidence>
<dbReference type="InterPro" id="IPR001709">
    <property type="entry name" value="Flavoprot_Pyr_Nucl_cyt_Rdtase"/>
</dbReference>
<dbReference type="SUPFAM" id="SSF52343">
    <property type="entry name" value="Ferredoxin reductase-like, C-terminal NADP-linked domain"/>
    <property type="match status" value="1"/>
</dbReference>
<dbReference type="InterPro" id="IPR001199">
    <property type="entry name" value="Cyt_B5-like_heme/steroid-bd"/>
</dbReference>
<dbReference type="InterPro" id="IPR036374">
    <property type="entry name" value="OxRdtase_Mopterin-bd_sf"/>
</dbReference>
<dbReference type="CDD" id="cd06183">
    <property type="entry name" value="cyt_b5_reduct_like"/>
    <property type="match status" value="1"/>
</dbReference>
<evidence type="ECO:0000256" key="13">
    <source>
        <dbReference type="ARBA" id="ARBA00023004"/>
    </source>
</evidence>
<keyword evidence="11" id="KW-0274">FAD</keyword>
<gene>
    <name evidence="21" type="ORF">VTJ49DRAFT_2782</name>
</gene>
<dbReference type="InterPro" id="IPR017927">
    <property type="entry name" value="FAD-bd_FR_type"/>
</dbReference>
<dbReference type="PROSITE" id="PS51384">
    <property type="entry name" value="FAD_FR"/>
    <property type="match status" value="1"/>
</dbReference>
<dbReference type="PANTHER" id="PTHR19372">
    <property type="entry name" value="SULFITE REDUCTASE"/>
    <property type="match status" value="1"/>
</dbReference>
<comment type="function">
    <text evidence="4 17">Nitrate reductase is a key enzyme involved in the first step of nitrate assimilation in plants, fungi and bacteria.</text>
</comment>
<dbReference type="InterPro" id="IPR039261">
    <property type="entry name" value="FNR_nucleotide-bd"/>
</dbReference>
<dbReference type="PIRSF" id="PIRSF000233">
    <property type="entry name" value="Nitr_rd_NADH"/>
    <property type="match status" value="1"/>
</dbReference>
<feature type="domain" description="Cytochrome b5 heme-binding" evidence="19">
    <location>
        <begin position="551"/>
        <end position="626"/>
    </location>
</feature>
<feature type="compositionally biased region" description="Basic and acidic residues" evidence="18">
    <location>
        <begin position="61"/>
        <end position="79"/>
    </location>
</feature>
<evidence type="ECO:0000256" key="15">
    <source>
        <dbReference type="ARBA" id="ARBA00023157"/>
    </source>
</evidence>
<reference evidence="21 22" key="1">
    <citation type="journal article" date="2024" name="Commun. Biol.">
        <title>Comparative genomic analysis of thermophilic fungi reveals convergent evolutionary adaptations and gene losses.</title>
        <authorList>
            <person name="Steindorff A.S."/>
            <person name="Aguilar-Pontes M.V."/>
            <person name="Robinson A.J."/>
            <person name="Andreopoulos B."/>
            <person name="LaButti K."/>
            <person name="Kuo A."/>
            <person name="Mondo S."/>
            <person name="Riley R."/>
            <person name="Otillar R."/>
            <person name="Haridas S."/>
            <person name="Lipzen A."/>
            <person name="Grimwood J."/>
            <person name="Schmutz J."/>
            <person name="Clum A."/>
            <person name="Reid I.D."/>
            <person name="Moisan M.C."/>
            <person name="Butler G."/>
            <person name="Nguyen T.T.M."/>
            <person name="Dewar K."/>
            <person name="Conant G."/>
            <person name="Drula E."/>
            <person name="Henrissat B."/>
            <person name="Hansel C."/>
            <person name="Singer S."/>
            <person name="Hutchinson M.I."/>
            <person name="de Vries R.P."/>
            <person name="Natvig D.O."/>
            <person name="Powell A.J."/>
            <person name="Tsang A."/>
            <person name="Grigoriev I.V."/>
        </authorList>
    </citation>
    <scope>NUCLEOTIDE SEQUENCE [LARGE SCALE GENOMIC DNA]</scope>
    <source>
        <strain evidence="21 22">CBS 620.91</strain>
    </source>
</reference>
<comment type="similarity">
    <text evidence="5 17">Belongs to the nitrate reductase family.</text>
</comment>
<dbReference type="InterPro" id="IPR014756">
    <property type="entry name" value="Ig_E-set"/>
</dbReference>
<dbReference type="SMART" id="SM01117">
    <property type="entry name" value="Cyt-b5"/>
    <property type="match status" value="1"/>
</dbReference>
<dbReference type="SUPFAM" id="SSF55856">
    <property type="entry name" value="Cytochrome b5-like heme/steroid binding domain"/>
    <property type="match status" value="1"/>
</dbReference>
<evidence type="ECO:0000256" key="18">
    <source>
        <dbReference type="SAM" id="MobiDB-lite"/>
    </source>
</evidence>
<evidence type="ECO:0000259" key="20">
    <source>
        <dbReference type="PROSITE" id="PS51384"/>
    </source>
</evidence>
<dbReference type="InterPro" id="IPR018506">
    <property type="entry name" value="Cyt_B5_heme-BS"/>
</dbReference>
<dbReference type="PROSITE" id="PS00191">
    <property type="entry name" value="CYTOCHROME_B5_1"/>
    <property type="match status" value="1"/>
</dbReference>
<keyword evidence="10" id="KW-0479">Metal-binding</keyword>
<keyword evidence="9" id="KW-0285">Flavoprotein</keyword>
<feature type="compositionally biased region" description="Low complexity" evidence="18">
    <location>
        <begin position="634"/>
        <end position="645"/>
    </location>
</feature>
<comment type="caution">
    <text evidence="21">The sequence shown here is derived from an EMBL/GenBank/DDBJ whole genome shotgun (WGS) entry which is preliminary data.</text>
</comment>
<dbReference type="Pfam" id="PF00970">
    <property type="entry name" value="FAD_binding_6"/>
    <property type="match status" value="1"/>
</dbReference>
<dbReference type="Gene3D" id="3.40.50.80">
    <property type="entry name" value="Nucleotide-binding domain of ferredoxin-NADP reductase (FNR) module"/>
    <property type="match status" value="1"/>
</dbReference>
<evidence type="ECO:0000256" key="11">
    <source>
        <dbReference type="ARBA" id="ARBA00022827"/>
    </source>
</evidence>
<evidence type="ECO:0000313" key="21">
    <source>
        <dbReference type="EMBL" id="KAL1838351.1"/>
    </source>
</evidence>
<evidence type="ECO:0000256" key="9">
    <source>
        <dbReference type="ARBA" id="ARBA00022630"/>
    </source>
</evidence>
<dbReference type="PRINTS" id="PR00407">
    <property type="entry name" value="EUMOPTERIN"/>
</dbReference>
<evidence type="ECO:0000256" key="5">
    <source>
        <dbReference type="ARBA" id="ARBA00006253"/>
    </source>
</evidence>
<comment type="cofactor">
    <cofactor evidence="2">
        <name>heme</name>
        <dbReference type="ChEBI" id="CHEBI:30413"/>
    </cofactor>
</comment>
<evidence type="ECO:0000256" key="3">
    <source>
        <dbReference type="ARBA" id="ARBA00001974"/>
    </source>
</evidence>
<keyword evidence="13" id="KW-0408">Iron</keyword>
<dbReference type="PRINTS" id="PR00406">
    <property type="entry name" value="CYTB5RDTASE"/>
</dbReference>
<dbReference type="PRINTS" id="PR00363">
    <property type="entry name" value="CYTOCHROMEB5"/>
</dbReference>